<protein>
    <submittedName>
        <fullName evidence="2">Uncharacterized protein</fullName>
    </submittedName>
</protein>
<dbReference type="Proteomes" id="UP000481043">
    <property type="component" value="Unassembled WGS sequence"/>
</dbReference>
<reference evidence="2 3" key="1">
    <citation type="submission" date="2020-02" db="EMBL/GenBank/DDBJ databases">
        <title>Bacillus aquiflavi sp. nov., isolated from yellow water of strong flavor Chinese baijiu in Yibin region of China.</title>
        <authorList>
            <person name="Xie J."/>
        </authorList>
    </citation>
    <scope>NUCLEOTIDE SEQUENCE [LARGE SCALE GENOMIC DNA]</scope>
    <source>
        <strain evidence="2 3">SA4</strain>
    </source>
</reference>
<keyword evidence="1" id="KW-1133">Transmembrane helix</keyword>
<keyword evidence="1" id="KW-0812">Transmembrane</keyword>
<evidence type="ECO:0000313" key="2">
    <source>
        <dbReference type="EMBL" id="NEY73269.1"/>
    </source>
</evidence>
<accession>A0A6M0QC34</accession>
<organism evidence="2 3">
    <name type="scientific">Bacillus mesophilus</name>
    <dbReference type="NCBI Taxonomy" id="1808955"/>
    <lineage>
        <taxon>Bacteria</taxon>
        <taxon>Bacillati</taxon>
        <taxon>Bacillota</taxon>
        <taxon>Bacilli</taxon>
        <taxon>Bacillales</taxon>
        <taxon>Bacillaceae</taxon>
        <taxon>Bacillus</taxon>
    </lineage>
</organism>
<name>A0A6M0QC34_9BACI</name>
<dbReference type="EMBL" id="JAAIWM010000006">
    <property type="protein sequence ID" value="NEY73269.1"/>
    <property type="molecule type" value="Genomic_DNA"/>
</dbReference>
<evidence type="ECO:0000313" key="3">
    <source>
        <dbReference type="Proteomes" id="UP000481043"/>
    </source>
</evidence>
<gene>
    <name evidence="2" type="ORF">G4D63_16165</name>
</gene>
<evidence type="ECO:0000256" key="1">
    <source>
        <dbReference type="SAM" id="Phobius"/>
    </source>
</evidence>
<dbReference type="AlphaFoldDB" id="A0A6M0QC34"/>
<feature type="transmembrane region" description="Helical" evidence="1">
    <location>
        <begin position="17"/>
        <end position="37"/>
    </location>
</feature>
<sequence length="165" mass="18839">MEEDKVYVPVTVGIKKVMITVYGLVILAGTFINIMNHDGLQKWLSLIGFSSLYIIACAIIYAAIKSQRIILTKKGFILKQLGMTRHSISYSDIYEVKKGKMSGSPIMKIEANHKGNKKTYPVPFLPFEKDWNEILDHLESGCRRKVIGEMTLKREPGELRTWVNY</sequence>
<feature type="transmembrane region" description="Helical" evidence="1">
    <location>
        <begin position="43"/>
        <end position="64"/>
    </location>
</feature>
<dbReference type="RefSeq" id="WP_163180742.1">
    <property type="nucleotide sequence ID" value="NZ_JAAIWM010000006.1"/>
</dbReference>
<keyword evidence="1" id="KW-0472">Membrane</keyword>
<proteinExistence type="predicted"/>
<keyword evidence="3" id="KW-1185">Reference proteome</keyword>
<comment type="caution">
    <text evidence="2">The sequence shown here is derived from an EMBL/GenBank/DDBJ whole genome shotgun (WGS) entry which is preliminary data.</text>
</comment>